<protein>
    <recommendedName>
        <fullName evidence="4">Secreted protein</fullName>
    </recommendedName>
</protein>
<evidence type="ECO:0000313" key="3">
    <source>
        <dbReference type="Proteomes" id="UP000000653"/>
    </source>
</evidence>
<evidence type="ECO:0000313" key="2">
    <source>
        <dbReference type="EMBL" id="ABJ10564.1"/>
    </source>
</evidence>
<dbReference type="BioCyc" id="PAER208963:G1G74-3903-MONOMER"/>
<organism evidence="2 3">
    <name type="scientific">Pseudomonas aeruginosa (strain UCBPP-PA14)</name>
    <dbReference type="NCBI Taxonomy" id="208963"/>
    <lineage>
        <taxon>Bacteria</taxon>
        <taxon>Pseudomonadati</taxon>
        <taxon>Pseudomonadota</taxon>
        <taxon>Gammaproteobacteria</taxon>
        <taxon>Pseudomonadales</taxon>
        <taxon>Pseudomonadaceae</taxon>
        <taxon>Pseudomonas</taxon>
    </lineage>
</organism>
<dbReference type="EMBL" id="CP000438">
    <property type="protein sequence ID" value="ABJ10564.1"/>
    <property type="molecule type" value="Genomic_DNA"/>
</dbReference>
<keyword evidence="1" id="KW-0732">Signal</keyword>
<feature type="signal peptide" evidence="1">
    <location>
        <begin position="1"/>
        <end position="23"/>
    </location>
</feature>
<name>A0A0H2Z8V7_PSEAB</name>
<evidence type="ECO:0008006" key="4">
    <source>
        <dbReference type="Google" id="ProtNLM"/>
    </source>
</evidence>
<evidence type="ECO:0000256" key="1">
    <source>
        <dbReference type="SAM" id="SignalP"/>
    </source>
</evidence>
<gene>
    <name evidence="2" type="ordered locus">PA14_46530</name>
</gene>
<dbReference type="AlphaFoldDB" id="A0A0H2Z8V7"/>
<reference evidence="2 3" key="1">
    <citation type="journal article" date="2006" name="Genome Biol.">
        <title>Genomic analysis reveals that Pseudomonas aeruginosa virulence is combinatorial.</title>
        <authorList>
            <person name="Lee D.G."/>
            <person name="Urbach J.M."/>
            <person name="Wu G."/>
            <person name="Liberati N.T."/>
            <person name="Feinbaum R.L."/>
            <person name="Miyata S."/>
            <person name="Diggins L.T."/>
            <person name="He J."/>
            <person name="Saucier M."/>
            <person name="Deziel E."/>
            <person name="Friedman L."/>
            <person name="Li L."/>
            <person name="Grills G."/>
            <person name="Montgomery K."/>
            <person name="Kucherlapati R."/>
            <person name="Rahme L.G."/>
            <person name="Ausubel F.M."/>
        </authorList>
    </citation>
    <scope>NUCLEOTIDE SEQUENCE [LARGE SCALE GENOMIC DNA]</scope>
    <source>
        <strain evidence="2 3">UCBPP-PA14</strain>
    </source>
</reference>
<proteinExistence type="predicted"/>
<sequence>MHRALSSVALVCVAFFYAFSAQAMVRVDQRFNQAFQLDEYSCLSFQINFPQNQGMPYRDRTGQCYMRLPAANPMAEAYFAAWSDQLVLLNINAPGPQVIGLCQQQAAMPAPPQPRMHNLQPSNYQVVGHRRERLHHACACN</sequence>
<dbReference type="KEGG" id="pau:PA14_46530"/>
<accession>A0A0H2Z8V7</accession>
<dbReference type="Proteomes" id="UP000000653">
    <property type="component" value="Chromosome"/>
</dbReference>
<dbReference type="HOGENOM" id="CLU_1823652_0_0_6"/>
<feature type="chain" id="PRO_5030007472" description="Secreted protein" evidence="1">
    <location>
        <begin position="24"/>
        <end position="141"/>
    </location>
</feature>